<dbReference type="PANTHER" id="PTHR12792">
    <property type="entry name" value="EXTRA SPINDLE POLES 1-RELATED"/>
    <property type="match status" value="1"/>
</dbReference>
<dbReference type="GO" id="GO:0005634">
    <property type="term" value="C:nucleus"/>
    <property type="evidence" value="ECO:0007669"/>
    <property type="project" value="InterPro"/>
</dbReference>
<dbReference type="PROSITE" id="PS50005">
    <property type="entry name" value="TPR"/>
    <property type="match status" value="1"/>
</dbReference>
<accession>A0A292PS13</accession>
<keyword evidence="4" id="KW-0159">Chromosome partition</keyword>
<evidence type="ECO:0000313" key="8">
    <source>
        <dbReference type="EMBL" id="CUS09257.1"/>
    </source>
</evidence>
<sequence length="2099" mass="231325">MSSKVAVTSNPYDEIKQSLGVESCPASTVRLLSEALFAPVSSMLAATVKVSTKAKHSRTNSRPQKMAAAAGSASAAVMLVTKTADRYKLAIEVINTSLRNLGEAVRKAPKPAVVEVHEGNQPVQKPEKQQQTSTAGTLHSRSSNRNGSPTSLKPDTTENLAACCSLAISYLNSISGSSNAPGIAPLQIENAQSSLILKLIQLGMFELGLKESRSLKRTLAEAMGSGRQDKSAPALVLAGKGNLRGNIPKIEKEPVDKLLDFNNVVTTNPAFPLVISCQLGILRCIAGLKRPELIEAILPTLSSSTAHNPLNVIRALSKISPQKALAHLSVLHYTLVSMAPSISTSTDAVATNAKLSCSPRTALALQTKALQCSVVKVTFQLKFTEITDKEREEHWESWRRYVSAFVRRTQDCSNKRERYGIVQDLADAVKRFLRVESASYSYPLEITRILSGLSFDAGLMAQSIELTRAWVQELEKSDAQSDAALGLVGRVRMATAELKISTVIEDGELLIEGSGVQRIKDRVNTAVEGLEKISKGRRSDLDQLLVEAGSLRKSGVSLLAALLKDESQGFAELKRSETRTMRLELRAVCSMITRGVVGFCRKYLAMGSQGEERTRAIKLAISAIDTSVSTAWRGFDVESCTHWEGLEELMRDSLALIRSLTESDLEALGDAILYEKFSSTYWQIHLLYRKAGMDKEGIRALRRSISVLDGRPPAQLAKANIALKWERLGSSFMSMGDWRKAEEAFLKAVGVFVDTGIIKELGICASRGGRVGREFEAHTQEAMVGRVLASLIKCASQRKSAEVAALRFDDEKITTVARGMLLEWSLKLAVGVMANDGVVVRVLAERLLEVYPLETMPLRRARVVSRILGLAMDHPEIFNIGEVKAIGGEVTAWSTETPEPSLGEDEGLVRYKEDIITGCLVSLAFLKWINGEAEVESVKKAVGAWGALVKGCSTWDMLLEKVEDVGVIMKTLDMLAEFSEMRGEADLKMCVLKVLVLLREIEKQADYDALVRLETMMGLQYLRLGYSGRSGMTMAKAQALMKKDRANVSTVTILQWHIAYTEYLVNIGNLERAEECLEAASNILEEDQDLTNARMSGARIAKRVKINRIIADAAYAMSLLTFEKAGAILWGNPSDALAHARRCVRLNQRAWAGLESLSRDNLVDSMAKLNTSDHPQPKVQSTTFEALNVPLLWPLVSSLYAGLLQTSNIYRHQGMVREAEFYLEQALKTVEAVNAPSRINLAMTMYGDLRIRSGYVDEGEEMLQRAGKSIGGGREALEFEVASGNLDRLRGDFAGEGRAYERAEKQLENLMSVKYIEKLGAFTGGSDDLAEKVAILELREEPQSKPEPKRRGRPPTAKLKTAKALKVTKAPEAVPVPVVASEVAAECSVLLKQKGNILRLKAHNLTMQRQCEQAEFLLREASKLPVGHQEMVIHGLTEAKHLLQEALSLVGSDPVFSVLHESTISLPSVAPRAGESSPVKKSTRKGAAAAAKQTKKFVEILTRARDAVANVHTRAVKMGSSTITHSVASSLSQIIVLLSAVTNSKGKGPEHPLFASYSLELHKGISLQREKAAIETEKAVSRISEDLSWPRVGSVSDASKSLLADSTPFEFSNFQSDYVDIIPKKWAAVSVSLSESREELYLSRFQAGQSQLMVRLPLTRHNSRDDYEDRWEYESMLQELNEIVTGANVSAHNAKDMTSKGARGEWWSQRESLDTQLKDLLSVIEYHWLGGFKGIFCQYALHKEYMAKFKSAFDKILAKHLPSRQNKRAKRVNIDYRILELFIGLGRPDEQDLDEALVDLIYFVVDILQFHGEGNAYDEVDFDVMVLEFTEALAAYHKGVSFHPGEVASDVDHTILILDKSVHMFPWESLPCLRGHSVSRLPSLASLRDRILMMQEKSPAQQAQPGFYADKTRGAYILNPSSDLVNTQKAFEEDLRTLKTWEGIINRPPSEEEFRRNLEEREILLYFGHGSGAHFIRARTLKKLDKCGIALLLGCSSGALKDTGEFEPYGMPVNYLLGGCPSMVATLWDVTDKDIDRFSKDVFSRWGLFSGRGKSKQGREFEAPNASLVEAVAKGRESCVLKYLNGAAPVVYGIPAYLT</sequence>
<evidence type="ECO:0000259" key="7">
    <source>
        <dbReference type="PROSITE" id="PS51700"/>
    </source>
</evidence>
<dbReference type="GO" id="GO:0072686">
    <property type="term" value="C:mitotic spindle"/>
    <property type="evidence" value="ECO:0007669"/>
    <property type="project" value="TreeGrafter"/>
</dbReference>
<dbReference type="EC" id="3.4.22.49" evidence="2"/>
<dbReference type="Pfam" id="PF03568">
    <property type="entry name" value="Separin_C"/>
    <property type="match status" value="1"/>
</dbReference>
<proteinExistence type="predicted"/>
<reference evidence="8" key="1">
    <citation type="submission" date="2015-10" db="EMBL/GenBank/DDBJ databases">
        <authorList>
            <person name="Regsiter A."/>
            <person name="william w."/>
        </authorList>
    </citation>
    <scope>NUCLEOTIDE SEQUENCE</scope>
    <source>
        <strain evidence="8">Montdore</strain>
    </source>
</reference>
<keyword evidence="3" id="KW-0378">Hydrolase</keyword>
<evidence type="ECO:0000256" key="5">
    <source>
        <dbReference type="PROSITE-ProRule" id="PRU00339"/>
    </source>
</evidence>
<comment type="catalytic activity">
    <reaction evidence="1">
        <text>All bonds known to be hydrolyzed by this endopeptidase have arginine in P1 and an acidic residue in P4. P6 is often occupied by an acidic residue or by a hydroxy-amino-acid residue, the phosphorylation of which enhances cleavage.</text>
        <dbReference type="EC" id="3.4.22.49"/>
    </reaction>
</comment>
<name>A0A292PS13_9PEZI</name>
<dbReference type="GO" id="GO:0044732">
    <property type="term" value="C:mitotic spindle pole body"/>
    <property type="evidence" value="ECO:0007669"/>
    <property type="project" value="TreeGrafter"/>
</dbReference>
<evidence type="ECO:0000256" key="1">
    <source>
        <dbReference type="ARBA" id="ARBA00000451"/>
    </source>
</evidence>
<evidence type="ECO:0000256" key="6">
    <source>
        <dbReference type="SAM" id="MobiDB-lite"/>
    </source>
</evidence>
<dbReference type="GO" id="GO:0005737">
    <property type="term" value="C:cytoplasm"/>
    <property type="evidence" value="ECO:0007669"/>
    <property type="project" value="TreeGrafter"/>
</dbReference>
<evidence type="ECO:0000313" key="9">
    <source>
        <dbReference type="Proteomes" id="UP001412239"/>
    </source>
</evidence>
<dbReference type="InterPro" id="IPR030397">
    <property type="entry name" value="SEPARIN_core_dom"/>
</dbReference>
<dbReference type="PROSITE" id="PS51700">
    <property type="entry name" value="SEPARIN"/>
    <property type="match status" value="1"/>
</dbReference>
<evidence type="ECO:0000256" key="3">
    <source>
        <dbReference type="ARBA" id="ARBA00022801"/>
    </source>
</evidence>
<dbReference type="GO" id="GO:0004197">
    <property type="term" value="F:cysteine-type endopeptidase activity"/>
    <property type="evidence" value="ECO:0007669"/>
    <property type="project" value="InterPro"/>
</dbReference>
<evidence type="ECO:0000256" key="4">
    <source>
        <dbReference type="ARBA" id="ARBA00022829"/>
    </source>
</evidence>
<feature type="repeat" description="TPR" evidence="5">
    <location>
        <begin position="722"/>
        <end position="755"/>
    </location>
</feature>
<feature type="compositionally biased region" description="Polar residues" evidence="6">
    <location>
        <begin position="129"/>
        <end position="156"/>
    </location>
</feature>
<dbReference type="GO" id="GO:0006508">
    <property type="term" value="P:proteolysis"/>
    <property type="evidence" value="ECO:0007669"/>
    <property type="project" value="InterPro"/>
</dbReference>
<protein>
    <recommendedName>
        <fullName evidence="2">separase</fullName>
        <ecNumber evidence="2">3.4.22.49</ecNumber>
    </recommendedName>
</protein>
<keyword evidence="5" id="KW-0802">TPR repeat</keyword>
<feature type="compositionally biased region" description="Basic and acidic residues" evidence="6">
    <location>
        <begin position="1339"/>
        <end position="1349"/>
    </location>
</feature>
<dbReference type="InterPro" id="IPR019734">
    <property type="entry name" value="TPR_rpt"/>
</dbReference>
<evidence type="ECO:0000256" key="2">
    <source>
        <dbReference type="ARBA" id="ARBA00012489"/>
    </source>
</evidence>
<dbReference type="InterPro" id="IPR011990">
    <property type="entry name" value="TPR-like_helical_dom_sf"/>
</dbReference>
<dbReference type="EMBL" id="LN891091">
    <property type="protein sequence ID" value="CUS09257.1"/>
    <property type="molecule type" value="Genomic_DNA"/>
</dbReference>
<gene>
    <name evidence="8" type="ORF">GSTUAT00006683001</name>
</gene>
<dbReference type="GO" id="GO:0051307">
    <property type="term" value="P:meiotic chromosome separation"/>
    <property type="evidence" value="ECO:0007669"/>
    <property type="project" value="TreeGrafter"/>
</dbReference>
<dbReference type="Gene3D" id="1.25.40.10">
    <property type="entry name" value="Tetratricopeptide repeat domain"/>
    <property type="match status" value="1"/>
</dbReference>
<organism evidence="8 9">
    <name type="scientific">Tuber aestivum</name>
    <name type="common">summer truffle</name>
    <dbReference type="NCBI Taxonomy" id="59557"/>
    <lineage>
        <taxon>Eukaryota</taxon>
        <taxon>Fungi</taxon>
        <taxon>Dikarya</taxon>
        <taxon>Ascomycota</taxon>
        <taxon>Pezizomycotina</taxon>
        <taxon>Pezizomycetes</taxon>
        <taxon>Pezizales</taxon>
        <taxon>Tuberaceae</taxon>
        <taxon>Tuber</taxon>
    </lineage>
</organism>
<feature type="region of interest" description="Disordered" evidence="6">
    <location>
        <begin position="117"/>
        <end position="156"/>
    </location>
</feature>
<dbReference type="InterPro" id="IPR005314">
    <property type="entry name" value="Peptidase_C50"/>
</dbReference>
<dbReference type="PANTHER" id="PTHR12792:SF0">
    <property type="entry name" value="SEPARIN"/>
    <property type="match status" value="1"/>
</dbReference>
<feature type="domain" description="Peptidase C50" evidence="7">
    <location>
        <begin position="1911"/>
        <end position="2006"/>
    </location>
</feature>
<dbReference type="Proteomes" id="UP001412239">
    <property type="component" value="Unassembled WGS sequence"/>
</dbReference>
<keyword evidence="9" id="KW-1185">Reference proteome</keyword>
<feature type="region of interest" description="Disordered" evidence="6">
    <location>
        <begin position="1339"/>
        <end position="1358"/>
    </location>
</feature>
<dbReference type="SUPFAM" id="SSF48452">
    <property type="entry name" value="TPR-like"/>
    <property type="match status" value="1"/>
</dbReference>